<name>A0AAD7URZ5_9FUNG</name>
<dbReference type="Proteomes" id="UP001234581">
    <property type="component" value="Unassembled WGS sequence"/>
</dbReference>
<accession>A0AAD7URZ5</accession>
<gene>
    <name evidence="1" type="ORF">O0I10_012280</name>
</gene>
<dbReference type="GeneID" id="83219658"/>
<evidence type="ECO:0000313" key="2">
    <source>
        <dbReference type="Proteomes" id="UP001234581"/>
    </source>
</evidence>
<proteinExistence type="predicted"/>
<organism evidence="1 2">
    <name type="scientific">Lichtheimia ornata</name>
    <dbReference type="NCBI Taxonomy" id="688661"/>
    <lineage>
        <taxon>Eukaryota</taxon>
        <taxon>Fungi</taxon>
        <taxon>Fungi incertae sedis</taxon>
        <taxon>Mucoromycota</taxon>
        <taxon>Mucoromycotina</taxon>
        <taxon>Mucoromycetes</taxon>
        <taxon>Mucorales</taxon>
        <taxon>Lichtheimiaceae</taxon>
        <taxon>Lichtheimia</taxon>
    </lineage>
</organism>
<dbReference type="EMBL" id="JARTCD010000119">
    <property type="protein sequence ID" value="KAJ8652093.1"/>
    <property type="molecule type" value="Genomic_DNA"/>
</dbReference>
<evidence type="ECO:0000313" key="1">
    <source>
        <dbReference type="EMBL" id="KAJ8652093.1"/>
    </source>
</evidence>
<protein>
    <submittedName>
        <fullName evidence="1">Uncharacterized protein</fullName>
    </submittedName>
</protein>
<dbReference type="RefSeq" id="XP_058337007.1">
    <property type="nucleotide sequence ID" value="XM_058492217.1"/>
</dbReference>
<comment type="caution">
    <text evidence="1">The sequence shown here is derived from an EMBL/GenBank/DDBJ whole genome shotgun (WGS) entry which is preliminary data.</text>
</comment>
<keyword evidence="2" id="KW-1185">Reference proteome</keyword>
<dbReference type="AlphaFoldDB" id="A0AAD7URZ5"/>
<reference evidence="1 2" key="1">
    <citation type="submission" date="2023-03" db="EMBL/GenBank/DDBJ databases">
        <title>Genome sequence of Lichtheimia ornata CBS 291.66.</title>
        <authorList>
            <person name="Mohabir J.T."/>
            <person name="Shea T.P."/>
            <person name="Kurbessoian T."/>
            <person name="Berby B."/>
            <person name="Fontaine J."/>
            <person name="Livny J."/>
            <person name="Gnirke A."/>
            <person name="Stajich J.E."/>
            <person name="Cuomo C.A."/>
        </authorList>
    </citation>
    <scope>NUCLEOTIDE SEQUENCE [LARGE SCALE GENOMIC DNA]</scope>
    <source>
        <strain evidence="1">CBS 291.66</strain>
    </source>
</reference>
<sequence>MLPQLVSNWEWGARWVDDRQAVATVALTLPKVALKSIGDAASKTSLPPCFEGNIPDIFRHSKNARAVDWLDVLLYLIPTIIYERMDIHGTPQEAKDAILCVVTIASLALQQCLDSDDIDRMKRCAITWHQYASRSLQNRYTPVFHYLQHVGRAVEMLGPMRRYSTRAIERIIGFYKQRIKSKSATAINASNQLCTTAAHHHYMHAGDVAQEDENDGNLGSYTITTTEADMGTNDVVNAQGTADSHRLWCVVRDESLKVGQFDAWDLDRYLRQYWKRHLKAYPHLARKKPVAFVKLSIPVDVNRADPGASYDLVWETYFGICILFFAYTYQGQERMLALVDIYREVDMNGAGIPVGTQGYDSDGTLCKRYVVDVEHIDCPAGYIHSTIPTRSGAKRFYYVYQGMIPNDIRLGDPTHI</sequence>